<protein>
    <recommendedName>
        <fullName evidence="3">Transposase</fullName>
    </recommendedName>
</protein>
<dbReference type="Gene3D" id="3.30.420.10">
    <property type="entry name" value="Ribonuclease H-like superfamily/Ribonuclease H"/>
    <property type="match status" value="1"/>
</dbReference>
<proteinExistence type="predicted"/>
<comment type="caution">
    <text evidence="1">The sequence shown here is derived from an EMBL/GenBank/DDBJ whole genome shotgun (WGS) entry which is preliminary data.</text>
</comment>
<dbReference type="GO" id="GO:0003676">
    <property type="term" value="F:nucleic acid binding"/>
    <property type="evidence" value="ECO:0007669"/>
    <property type="project" value="InterPro"/>
</dbReference>
<sequence length="115" mass="13550">MNTARYIEILTRFMKRRVRPQYAKYGLWFFVHGNARPLSANTAKQFLAKQKGVMQIEHPPFSSDVNPPDFFLFPRLKLAFKGNRYDDISDIKRNVDDAFELRLKKRLLAKLPGYV</sequence>
<reference evidence="1" key="1">
    <citation type="submission" date="2020-08" db="EMBL/GenBank/DDBJ databases">
        <title>Multicomponent nature underlies the extraordinary mechanical properties of spider dragline silk.</title>
        <authorList>
            <person name="Kono N."/>
            <person name="Nakamura H."/>
            <person name="Mori M."/>
            <person name="Yoshida Y."/>
            <person name="Ohtoshi R."/>
            <person name="Malay A.D."/>
            <person name="Moran D.A.P."/>
            <person name="Tomita M."/>
            <person name="Numata K."/>
            <person name="Arakawa K."/>
        </authorList>
    </citation>
    <scope>NUCLEOTIDE SEQUENCE</scope>
</reference>
<gene>
    <name evidence="1" type="primary">NCL1_14101</name>
    <name evidence="1" type="ORF">TNCV_3992471</name>
</gene>
<dbReference type="Proteomes" id="UP000887159">
    <property type="component" value="Unassembled WGS sequence"/>
</dbReference>
<dbReference type="InterPro" id="IPR036397">
    <property type="entry name" value="RNaseH_sf"/>
</dbReference>
<keyword evidence="2" id="KW-1185">Reference proteome</keyword>
<organism evidence="1 2">
    <name type="scientific">Trichonephila clavipes</name>
    <name type="common">Golden silk orbweaver</name>
    <name type="synonym">Nephila clavipes</name>
    <dbReference type="NCBI Taxonomy" id="2585209"/>
    <lineage>
        <taxon>Eukaryota</taxon>
        <taxon>Metazoa</taxon>
        <taxon>Ecdysozoa</taxon>
        <taxon>Arthropoda</taxon>
        <taxon>Chelicerata</taxon>
        <taxon>Arachnida</taxon>
        <taxon>Araneae</taxon>
        <taxon>Araneomorphae</taxon>
        <taxon>Entelegynae</taxon>
        <taxon>Araneoidea</taxon>
        <taxon>Nephilidae</taxon>
        <taxon>Trichonephila</taxon>
    </lineage>
</organism>
<evidence type="ECO:0000313" key="2">
    <source>
        <dbReference type="Proteomes" id="UP000887159"/>
    </source>
</evidence>
<dbReference type="AlphaFoldDB" id="A0A8X6VSI4"/>
<dbReference type="EMBL" id="BMAU01021357">
    <property type="protein sequence ID" value="GFY21203.1"/>
    <property type="molecule type" value="Genomic_DNA"/>
</dbReference>
<dbReference type="PANTHER" id="PTHR46060:SF1">
    <property type="entry name" value="MARINER MOS1 TRANSPOSASE-LIKE PROTEIN"/>
    <property type="match status" value="1"/>
</dbReference>
<dbReference type="PANTHER" id="PTHR46060">
    <property type="entry name" value="MARINER MOS1 TRANSPOSASE-LIKE PROTEIN"/>
    <property type="match status" value="1"/>
</dbReference>
<name>A0A8X6VSI4_TRICX</name>
<accession>A0A8X6VSI4</accession>
<evidence type="ECO:0008006" key="3">
    <source>
        <dbReference type="Google" id="ProtNLM"/>
    </source>
</evidence>
<dbReference type="InterPro" id="IPR052709">
    <property type="entry name" value="Transposase-MT_Hybrid"/>
</dbReference>
<evidence type="ECO:0000313" key="1">
    <source>
        <dbReference type="EMBL" id="GFY21203.1"/>
    </source>
</evidence>